<reference evidence="11" key="1">
    <citation type="journal article" date="2019" name="Int. J. Syst. Evol. Microbiol.">
        <title>The Global Catalogue of Microorganisms (GCM) 10K type strain sequencing project: providing services to taxonomists for standard genome sequencing and annotation.</title>
        <authorList>
            <consortium name="The Broad Institute Genomics Platform"/>
            <consortium name="The Broad Institute Genome Sequencing Center for Infectious Disease"/>
            <person name="Wu L."/>
            <person name="Ma J."/>
        </authorList>
    </citation>
    <scope>NUCLEOTIDE SEQUENCE [LARGE SCALE GENOMIC DNA]</scope>
    <source>
        <strain evidence="11">CECT 8570</strain>
    </source>
</reference>
<keyword evidence="4 8" id="KW-0472">Membrane</keyword>
<feature type="active site" evidence="8">
    <location>
        <position position="318"/>
    </location>
</feature>
<evidence type="ECO:0000256" key="7">
    <source>
        <dbReference type="ARBA" id="ARBA00023316"/>
    </source>
</evidence>
<comment type="similarity">
    <text evidence="2">Belongs to the bacterial solute-binding protein 3 family.</text>
</comment>
<dbReference type="GO" id="GO:0016829">
    <property type="term" value="F:lyase activity"/>
    <property type="evidence" value="ECO:0007669"/>
    <property type="project" value="UniProtKB-KW"/>
</dbReference>
<dbReference type="CDD" id="cd13403">
    <property type="entry name" value="MLTF-like"/>
    <property type="match status" value="1"/>
</dbReference>
<evidence type="ECO:0000259" key="9">
    <source>
        <dbReference type="SMART" id="SM00062"/>
    </source>
</evidence>
<dbReference type="Gene3D" id="3.40.190.10">
    <property type="entry name" value="Periplasmic binding protein-like II"/>
    <property type="match status" value="2"/>
</dbReference>
<evidence type="ECO:0000256" key="5">
    <source>
        <dbReference type="ARBA" id="ARBA00023237"/>
    </source>
</evidence>
<dbReference type="InterPro" id="IPR000189">
    <property type="entry name" value="Transglyc_AS"/>
</dbReference>
<dbReference type="SUPFAM" id="SSF53955">
    <property type="entry name" value="Lysozyme-like"/>
    <property type="match status" value="1"/>
</dbReference>
<comment type="similarity">
    <text evidence="8">In the C-terminal section; belongs to the transglycosylase Slt family.</text>
</comment>
<evidence type="ECO:0000256" key="2">
    <source>
        <dbReference type="ARBA" id="ARBA00010333"/>
    </source>
</evidence>
<keyword evidence="7 8" id="KW-0961">Cell wall biogenesis/degradation</keyword>
<name>A0ABV8V9Q2_9GAMM</name>
<comment type="domain">
    <text evidence="8">The N-terminal domain does not have lytic activity and probably modulates enzymatic activity. The C-terminal domain is the catalytic active domain.</text>
</comment>
<dbReference type="InterPro" id="IPR023346">
    <property type="entry name" value="Lysozyme-like_dom_sf"/>
</dbReference>
<dbReference type="PANTHER" id="PTHR35936:SF32">
    <property type="entry name" value="MEMBRANE-BOUND LYTIC MUREIN TRANSGLYCOSYLASE F"/>
    <property type="match status" value="1"/>
</dbReference>
<dbReference type="PANTHER" id="PTHR35936">
    <property type="entry name" value="MEMBRANE-BOUND LYTIC MUREIN TRANSGLYCOSYLASE F"/>
    <property type="match status" value="1"/>
</dbReference>
<evidence type="ECO:0000256" key="3">
    <source>
        <dbReference type="ARBA" id="ARBA00022729"/>
    </source>
</evidence>
<dbReference type="SUPFAM" id="SSF53850">
    <property type="entry name" value="Periplasmic binding protein-like II"/>
    <property type="match status" value="1"/>
</dbReference>
<keyword evidence="11" id="KW-1185">Reference proteome</keyword>
<proteinExistence type="inferred from homology"/>
<dbReference type="EC" id="4.2.2.n1" evidence="8"/>
<dbReference type="InterPro" id="IPR023703">
    <property type="entry name" value="MltF"/>
</dbReference>
<comment type="caution">
    <text evidence="8">Lacks conserved residue(s) required for the propagation of feature annotation.</text>
</comment>
<protein>
    <recommendedName>
        <fullName evidence="8">Membrane-bound lytic murein transglycosylase F</fullName>
        <ecNumber evidence="8">4.2.2.n1</ecNumber>
    </recommendedName>
    <alternativeName>
        <fullName evidence="8">Murein lyase F</fullName>
    </alternativeName>
</protein>
<keyword evidence="6 8" id="KW-0456">Lyase</keyword>
<dbReference type="InterPro" id="IPR008258">
    <property type="entry name" value="Transglycosylase_SLT_dom_1"/>
</dbReference>
<sequence length="492" mass="54772">MASAVRAFIRHLSKVTALAVILLASAHLVESRVPNSLESVQASGVLRVASINGPETYYEDTDGKFDGFEFELARAFAKYLGVQLEIVPASNFGELLELTRSGKTVDMAAAGLIITEGRKALVDFSTPYLDISQLLIYRNGTGKPTELEELFGKKIMVMADSGEADRVAVIAAQYPELVWVASSDYNSMDLIEQVHSGETDFAMVKSTAFSISQSVYPRARIAYTFPDKQPMAWAFSPQVDQSLKKAANRFLEEYLSSGKLASLEKSHFEIASKVDTGGALTFSNRVKNRLPKWENLLKEAANTYQIDWMMLAAISYQESHWNPKARSHTGVRGMMMLTLNTARELGIENRLDPAQSIDGGARYITHLLERIPESVQGPDRLWMTLAAYNVGFGHLSDARQLTVEQGGNPDAWDDVAEALPLLAQRKYYKTTRHGYARGWEPVNYVNNIRQYYTILAWHKQVEQRRIAMLDNPPMMSVNEAAPINANPSTSSL</sequence>
<dbReference type="NCBIfam" id="NF008112">
    <property type="entry name" value="PRK10859.1"/>
    <property type="match status" value="1"/>
</dbReference>
<evidence type="ECO:0000313" key="11">
    <source>
        <dbReference type="Proteomes" id="UP001595840"/>
    </source>
</evidence>
<feature type="region of interest" description="LT domain" evidence="8">
    <location>
        <begin position="272"/>
        <end position="492"/>
    </location>
</feature>
<dbReference type="SMART" id="SM00062">
    <property type="entry name" value="PBPb"/>
    <property type="match status" value="1"/>
</dbReference>
<comment type="caution">
    <text evidence="10">The sequence shown here is derived from an EMBL/GenBank/DDBJ whole genome shotgun (WGS) entry which is preliminary data.</text>
</comment>
<evidence type="ECO:0000256" key="4">
    <source>
        <dbReference type="ARBA" id="ARBA00023136"/>
    </source>
</evidence>
<evidence type="ECO:0000313" key="10">
    <source>
        <dbReference type="EMBL" id="MFC4363918.1"/>
    </source>
</evidence>
<dbReference type="HAMAP" id="MF_02016">
    <property type="entry name" value="MltF"/>
    <property type="match status" value="1"/>
</dbReference>
<dbReference type="Proteomes" id="UP001595840">
    <property type="component" value="Unassembled WGS sequence"/>
</dbReference>
<feature type="domain" description="Solute-binding protein family 3/N-terminal" evidence="9">
    <location>
        <begin position="45"/>
        <end position="271"/>
    </location>
</feature>
<evidence type="ECO:0000256" key="8">
    <source>
        <dbReference type="HAMAP-Rule" id="MF_02016"/>
    </source>
</evidence>
<dbReference type="PROSITE" id="PS00922">
    <property type="entry name" value="TRANSGLYCOSYLASE"/>
    <property type="match status" value="1"/>
</dbReference>
<dbReference type="Gene3D" id="1.10.530.10">
    <property type="match status" value="1"/>
</dbReference>
<dbReference type="EMBL" id="JBHSCX010000021">
    <property type="protein sequence ID" value="MFC4363918.1"/>
    <property type="molecule type" value="Genomic_DNA"/>
</dbReference>
<dbReference type="RefSeq" id="WP_290263115.1">
    <property type="nucleotide sequence ID" value="NZ_JAUFQG010000004.1"/>
</dbReference>
<comment type="subcellular location">
    <subcellularLocation>
        <location evidence="8">Cell outer membrane</location>
        <topology evidence="8">Peripheral membrane protein</topology>
    </subcellularLocation>
    <text evidence="8">Attached to the inner leaflet of the outer membrane.</text>
</comment>
<organism evidence="10 11">
    <name type="scientific">Simiduia curdlanivorans</name>
    <dbReference type="NCBI Taxonomy" id="1492769"/>
    <lineage>
        <taxon>Bacteria</taxon>
        <taxon>Pseudomonadati</taxon>
        <taxon>Pseudomonadota</taxon>
        <taxon>Gammaproteobacteria</taxon>
        <taxon>Cellvibrionales</taxon>
        <taxon>Cellvibrionaceae</taxon>
        <taxon>Simiduia</taxon>
    </lineage>
</organism>
<comment type="similarity">
    <text evidence="1">Belongs to the transglycosylase Slt family.</text>
</comment>
<keyword evidence="3 8" id="KW-0732">Signal</keyword>
<comment type="catalytic activity">
    <reaction evidence="8">
        <text>Exolytic cleavage of the (1-&gt;4)-beta-glycosidic linkage between N-acetylmuramic acid (MurNAc) and N-acetylglucosamine (GlcNAc) residues in peptidoglycan, from either the reducing or the non-reducing ends of the peptidoglycan chains, with concomitant formation of a 1,6-anhydrobond in the MurNAc residue.</text>
        <dbReference type="EC" id="4.2.2.n1"/>
    </reaction>
</comment>
<comment type="function">
    <text evidence="8">Murein-degrading enzyme that degrades murein glycan strands and insoluble, high-molecular weight murein sacculi, with the concomitant formation of a 1,6-anhydromuramoyl product. Lytic transglycosylases (LTs) play an integral role in the metabolism of the peptidoglycan (PG) sacculus. Their lytic action creates space within the PG sacculus to allow for its expansion as well as for the insertion of various structures such as secretion systems and flagella.</text>
</comment>
<dbReference type="Pfam" id="PF00497">
    <property type="entry name" value="SBP_bac_3"/>
    <property type="match status" value="1"/>
</dbReference>
<keyword evidence="5 8" id="KW-0998">Cell outer membrane</keyword>
<dbReference type="InterPro" id="IPR001638">
    <property type="entry name" value="Solute-binding_3/MltF_N"/>
</dbReference>
<comment type="similarity">
    <text evidence="8">In the N-terminal section; belongs to the bacterial solute-binding protein 3 family.</text>
</comment>
<evidence type="ECO:0000256" key="6">
    <source>
        <dbReference type="ARBA" id="ARBA00023239"/>
    </source>
</evidence>
<accession>A0ABV8V9Q2</accession>
<dbReference type="CDD" id="cd01009">
    <property type="entry name" value="PBP2_YfhD_N"/>
    <property type="match status" value="1"/>
</dbReference>
<evidence type="ECO:0000256" key="1">
    <source>
        <dbReference type="ARBA" id="ARBA00007734"/>
    </source>
</evidence>
<gene>
    <name evidence="8 10" type="primary">mltF</name>
    <name evidence="10" type="ORF">ACFOX3_16490</name>
</gene>
<dbReference type="Pfam" id="PF01464">
    <property type="entry name" value="SLT"/>
    <property type="match status" value="1"/>
</dbReference>